<dbReference type="OrthoDB" id="8420950at2"/>
<feature type="transmembrane region" description="Helical" evidence="1">
    <location>
        <begin position="80"/>
        <end position="101"/>
    </location>
</feature>
<dbReference type="Proteomes" id="UP000298179">
    <property type="component" value="Unassembled WGS sequence"/>
</dbReference>
<organism evidence="2 3">
    <name type="scientific">Jiella endophytica</name>
    <dbReference type="NCBI Taxonomy" id="2558362"/>
    <lineage>
        <taxon>Bacteria</taxon>
        <taxon>Pseudomonadati</taxon>
        <taxon>Pseudomonadota</taxon>
        <taxon>Alphaproteobacteria</taxon>
        <taxon>Hyphomicrobiales</taxon>
        <taxon>Aurantimonadaceae</taxon>
        <taxon>Jiella</taxon>
    </lineage>
</organism>
<sequence>MTEHKGLRSPRHLMRNAVRRRMPEWWRHKTGGKGNPWENEPPRFSKWQRWMRLLFRRNRLGEHQEAGAALRRREYKLAHWTMMTFAFVVGVIAMVGWNVMSMPPGKINAGMEFLWRLSIILGGLLTAITVLWRGMISVRQTETSRQQVDRMTRQIQATQENNLALMLQKGGEMLGAEEPAKVEAAIATLKAIVVDPSEKYAVEAMDLLADFVQRNGRSGHEGISVRSAIAALAAGAKLSRKSGRTISFQSDDEKCVWTLVSGVFQCEYSGGKIGANSYRHELATYYIFEKTTFYNDFIFAEADMVIIGMRNKFIRCKFLNCHFRAIPANLLSENEFGDCNFSWCAIVGGLDEINSIDLRAGRNFYRDNKPPVLCPGGKVSEDQPHWGNIFRKVKGVA</sequence>
<evidence type="ECO:0000313" key="2">
    <source>
        <dbReference type="EMBL" id="TFF20797.1"/>
    </source>
</evidence>
<dbReference type="RefSeq" id="WP_134763272.1">
    <property type="nucleotide sequence ID" value="NZ_SOZD01000005.1"/>
</dbReference>
<dbReference type="EMBL" id="SOZD01000005">
    <property type="protein sequence ID" value="TFF20797.1"/>
    <property type="molecule type" value="Genomic_DNA"/>
</dbReference>
<keyword evidence="1" id="KW-0812">Transmembrane</keyword>
<proteinExistence type="predicted"/>
<keyword evidence="3" id="KW-1185">Reference proteome</keyword>
<dbReference type="AlphaFoldDB" id="A0A4Y8RGU6"/>
<evidence type="ECO:0000256" key="1">
    <source>
        <dbReference type="SAM" id="Phobius"/>
    </source>
</evidence>
<protein>
    <recommendedName>
        <fullName evidence="4">Pentapeptide repeat-containing protein</fullName>
    </recommendedName>
</protein>
<keyword evidence="1" id="KW-1133">Transmembrane helix</keyword>
<feature type="transmembrane region" description="Helical" evidence="1">
    <location>
        <begin position="113"/>
        <end position="132"/>
    </location>
</feature>
<name>A0A4Y8RGU6_9HYPH</name>
<reference evidence="2 3" key="1">
    <citation type="submission" date="2019-03" db="EMBL/GenBank/DDBJ databases">
        <title>Jiella endophytica sp. nov., a novel endophytic bacterium isolated from root of Ficus microcarpa Linn. f.</title>
        <authorList>
            <person name="Tuo L."/>
        </authorList>
    </citation>
    <scope>NUCLEOTIDE SEQUENCE [LARGE SCALE GENOMIC DNA]</scope>
    <source>
        <strain evidence="2 3">CBS5Q-3</strain>
    </source>
</reference>
<keyword evidence="1" id="KW-0472">Membrane</keyword>
<evidence type="ECO:0008006" key="4">
    <source>
        <dbReference type="Google" id="ProtNLM"/>
    </source>
</evidence>
<comment type="caution">
    <text evidence="2">The sequence shown here is derived from an EMBL/GenBank/DDBJ whole genome shotgun (WGS) entry which is preliminary data.</text>
</comment>
<gene>
    <name evidence="2" type="ORF">E3C22_18075</name>
</gene>
<evidence type="ECO:0000313" key="3">
    <source>
        <dbReference type="Proteomes" id="UP000298179"/>
    </source>
</evidence>
<accession>A0A4Y8RGU6</accession>